<feature type="transmembrane region" description="Helical" evidence="7">
    <location>
        <begin position="36"/>
        <end position="55"/>
    </location>
</feature>
<feature type="transmembrane region" description="Helical" evidence="7">
    <location>
        <begin position="305"/>
        <end position="325"/>
    </location>
</feature>
<dbReference type="GO" id="GO:0016413">
    <property type="term" value="F:O-acetyltransferase activity"/>
    <property type="evidence" value="ECO:0007669"/>
    <property type="project" value="TreeGrafter"/>
</dbReference>
<evidence type="ECO:0000256" key="7">
    <source>
        <dbReference type="SAM" id="Phobius"/>
    </source>
</evidence>
<keyword evidence="6 7" id="KW-0472">Membrane</keyword>
<feature type="domain" description="Acyltransferase 3" evidence="8">
    <location>
        <begin position="28"/>
        <end position="348"/>
    </location>
</feature>
<dbReference type="PANTHER" id="PTHR40074">
    <property type="entry name" value="O-ACETYLTRANSFERASE WECH"/>
    <property type="match status" value="1"/>
</dbReference>
<reference evidence="9 10" key="1">
    <citation type="submission" date="2020-03" db="EMBL/GenBank/DDBJ databases">
        <authorList>
            <person name="Sun Q."/>
        </authorList>
    </citation>
    <scope>NUCLEOTIDE SEQUENCE [LARGE SCALE GENOMIC DNA]</scope>
    <source>
        <strain evidence="9 10">JC162</strain>
    </source>
</reference>
<name>A0A848E9W6_9PROT</name>
<feature type="transmembrane region" description="Helical" evidence="7">
    <location>
        <begin position="331"/>
        <end position="351"/>
    </location>
</feature>
<protein>
    <submittedName>
        <fullName evidence="9">Acyltransferase</fullName>
    </submittedName>
</protein>
<keyword evidence="5 7" id="KW-1133">Transmembrane helix</keyword>
<keyword evidence="9" id="KW-0012">Acyltransferase</keyword>
<dbReference type="PANTHER" id="PTHR40074:SF2">
    <property type="entry name" value="O-ACETYLTRANSFERASE WECH"/>
    <property type="match status" value="1"/>
</dbReference>
<evidence type="ECO:0000256" key="3">
    <source>
        <dbReference type="ARBA" id="ARBA00022475"/>
    </source>
</evidence>
<comment type="similarity">
    <text evidence="2">Belongs to the acyltransferase 3 family.</text>
</comment>
<accession>A0A848E9W6</accession>
<evidence type="ECO:0000313" key="9">
    <source>
        <dbReference type="EMBL" id="NMJ40349.1"/>
    </source>
</evidence>
<dbReference type="InterPro" id="IPR002656">
    <property type="entry name" value="Acyl_transf_3_dom"/>
</dbReference>
<keyword evidence="9" id="KW-0808">Transferase</keyword>
<keyword evidence="4 7" id="KW-0812">Transmembrane</keyword>
<evidence type="ECO:0000256" key="5">
    <source>
        <dbReference type="ARBA" id="ARBA00022989"/>
    </source>
</evidence>
<keyword evidence="3" id="KW-1003">Cell membrane</keyword>
<evidence type="ECO:0000259" key="8">
    <source>
        <dbReference type="Pfam" id="PF01757"/>
    </source>
</evidence>
<dbReference type="GO" id="GO:0009246">
    <property type="term" value="P:enterobacterial common antigen biosynthetic process"/>
    <property type="evidence" value="ECO:0007669"/>
    <property type="project" value="TreeGrafter"/>
</dbReference>
<evidence type="ECO:0000256" key="1">
    <source>
        <dbReference type="ARBA" id="ARBA00004651"/>
    </source>
</evidence>
<dbReference type="Pfam" id="PF01757">
    <property type="entry name" value="Acyl_transf_3"/>
    <property type="match status" value="1"/>
</dbReference>
<gene>
    <name evidence="9" type="ORF">GWK16_03795</name>
</gene>
<feature type="transmembrane region" description="Helical" evidence="7">
    <location>
        <begin position="226"/>
        <end position="250"/>
    </location>
</feature>
<dbReference type="EMBL" id="JABBKX010000001">
    <property type="protein sequence ID" value="NMJ40349.1"/>
    <property type="molecule type" value="Genomic_DNA"/>
</dbReference>
<evidence type="ECO:0000256" key="6">
    <source>
        <dbReference type="ARBA" id="ARBA00023136"/>
    </source>
</evidence>
<sequence>MSHTLPATGIAGALRQPLRTTRAIVRLDWVDAAKGIGIALVVIGHALGGLIDAGIAPSADWFRPAMLAIYTFHMPLFFFLSGLFLPRRLESGPRGIAQRALSGLVWPYFLWGSVQILVIHAAGAYVNAPVRDLPGALTGMFFSAPPSQFWFLYVLVLVQAVSVAALPLVGATGMLALSVVLRVLAPDPLPIVLSFGVMMLPWFALGCLFGARGWSARLPGLPARRAAGMALACAIVLGGTTAGLIGSVGWDGFSTFKAGEIAGLAWSPEGTAAALAGITAVVLLAARCSGVLLDVLALLGRHSMAIYLLHILAIAGMRIILVNLTGWTDPMMILLLVAVGLGGPLVAAWVARRLGVARLLAL</sequence>
<evidence type="ECO:0000256" key="4">
    <source>
        <dbReference type="ARBA" id="ARBA00022692"/>
    </source>
</evidence>
<feature type="transmembrane region" description="Helical" evidence="7">
    <location>
        <begin position="270"/>
        <end position="293"/>
    </location>
</feature>
<keyword evidence="10" id="KW-1185">Reference proteome</keyword>
<feature type="transmembrane region" description="Helical" evidence="7">
    <location>
        <begin position="67"/>
        <end position="85"/>
    </location>
</feature>
<feature type="transmembrane region" description="Helical" evidence="7">
    <location>
        <begin position="191"/>
        <end position="214"/>
    </location>
</feature>
<dbReference type="GO" id="GO:0005886">
    <property type="term" value="C:plasma membrane"/>
    <property type="evidence" value="ECO:0007669"/>
    <property type="project" value="UniProtKB-SubCell"/>
</dbReference>
<evidence type="ECO:0000313" key="10">
    <source>
        <dbReference type="Proteomes" id="UP000548582"/>
    </source>
</evidence>
<feature type="transmembrane region" description="Helical" evidence="7">
    <location>
        <begin position="105"/>
        <end position="128"/>
    </location>
</feature>
<dbReference type="AlphaFoldDB" id="A0A848E9W6"/>
<proteinExistence type="inferred from homology"/>
<dbReference type="Proteomes" id="UP000548582">
    <property type="component" value="Unassembled WGS sequence"/>
</dbReference>
<comment type="subcellular location">
    <subcellularLocation>
        <location evidence="1">Cell membrane</location>
        <topology evidence="1">Multi-pass membrane protein</topology>
    </subcellularLocation>
</comment>
<organism evidence="9 10">
    <name type="scientific">Neoroseomonas marina</name>
    <dbReference type="NCBI Taxonomy" id="1232220"/>
    <lineage>
        <taxon>Bacteria</taxon>
        <taxon>Pseudomonadati</taxon>
        <taxon>Pseudomonadota</taxon>
        <taxon>Alphaproteobacteria</taxon>
        <taxon>Acetobacterales</taxon>
        <taxon>Acetobacteraceae</taxon>
        <taxon>Neoroseomonas</taxon>
    </lineage>
</organism>
<comment type="caution">
    <text evidence="9">The sequence shown here is derived from an EMBL/GenBank/DDBJ whole genome shotgun (WGS) entry which is preliminary data.</text>
</comment>
<evidence type="ECO:0000256" key="2">
    <source>
        <dbReference type="ARBA" id="ARBA00007400"/>
    </source>
</evidence>
<dbReference type="RefSeq" id="WP_170052599.1">
    <property type="nucleotide sequence ID" value="NZ_JABBKX010000001.1"/>
</dbReference>